<dbReference type="EMBL" id="JAWZYT010002322">
    <property type="protein sequence ID" value="KAK4305161.1"/>
    <property type="molecule type" value="Genomic_DNA"/>
</dbReference>
<organism evidence="2 3">
    <name type="scientific">Petrolisthes manimaculis</name>
    <dbReference type="NCBI Taxonomy" id="1843537"/>
    <lineage>
        <taxon>Eukaryota</taxon>
        <taxon>Metazoa</taxon>
        <taxon>Ecdysozoa</taxon>
        <taxon>Arthropoda</taxon>
        <taxon>Crustacea</taxon>
        <taxon>Multicrustacea</taxon>
        <taxon>Malacostraca</taxon>
        <taxon>Eumalacostraca</taxon>
        <taxon>Eucarida</taxon>
        <taxon>Decapoda</taxon>
        <taxon>Pleocyemata</taxon>
        <taxon>Anomura</taxon>
        <taxon>Galatheoidea</taxon>
        <taxon>Porcellanidae</taxon>
        <taxon>Petrolisthes</taxon>
    </lineage>
</organism>
<feature type="region of interest" description="Disordered" evidence="1">
    <location>
        <begin position="314"/>
        <end position="347"/>
    </location>
</feature>
<keyword evidence="3" id="KW-1185">Reference proteome</keyword>
<gene>
    <name evidence="2" type="ORF">Pmani_022937</name>
</gene>
<proteinExistence type="predicted"/>
<evidence type="ECO:0000313" key="2">
    <source>
        <dbReference type="EMBL" id="KAK4305161.1"/>
    </source>
</evidence>
<protein>
    <recommendedName>
        <fullName evidence="4">RFX-type winged-helix domain-containing protein</fullName>
    </recommendedName>
</protein>
<reference evidence="2" key="1">
    <citation type="submission" date="2023-11" db="EMBL/GenBank/DDBJ databases">
        <title>Genome assemblies of two species of porcelain crab, Petrolisthes cinctipes and Petrolisthes manimaculis (Anomura: Porcellanidae).</title>
        <authorList>
            <person name="Angst P."/>
        </authorList>
    </citation>
    <scope>NUCLEOTIDE SEQUENCE</scope>
    <source>
        <strain evidence="2">PB745_02</strain>
        <tissue evidence="2">Gill</tissue>
    </source>
</reference>
<dbReference type="AlphaFoldDB" id="A0AAE1PC67"/>
<feature type="region of interest" description="Disordered" evidence="1">
    <location>
        <begin position="104"/>
        <end position="159"/>
    </location>
</feature>
<comment type="caution">
    <text evidence="2">The sequence shown here is derived from an EMBL/GenBank/DDBJ whole genome shotgun (WGS) entry which is preliminary data.</text>
</comment>
<evidence type="ECO:0008006" key="4">
    <source>
        <dbReference type="Google" id="ProtNLM"/>
    </source>
</evidence>
<sequence length="486" mass="51551">MPRKERDLFLISQQNKFKGREGLCEFLKRSCFITNQRQHCIARDSFLAVYRVFSRQHGYSVAKPINIGRFLGRLGVKATCSEGDTHGKELKSVYFGIQYGFDPNGRSSRENTPNAATPNTTITATPNTTTAATPNTTTTTTKPNAQDQTTTRAPTPSRSRTMRRIVFTGEKDFSEFLSKQYEVTGNKRHSITKPQLHEKYKLFCAARRCLAASSFNIGMYLGRIGVRTEVRIGKKTGKVCVYIGIRSITTSHTTLDCPPSPPASPSSSPASSSSSAASSAASSSSSAASSSSSAASSSSSAASSSSSAASSSSSAASSSSSAASPSAASPSSCPASSSSSAASPSAASPSSCPVAPSSCPTSPSSCPASPSPQIKQSSLTNTMQLLRCQASNLITPLEQSILDVVFNDLETSQVLQLENAFLNTIDVDQELSYHNSLKLQEDSFLDATITQLISESTRALENILFRTKPSLLDAILTDNIELSIPD</sequence>
<evidence type="ECO:0000313" key="3">
    <source>
        <dbReference type="Proteomes" id="UP001292094"/>
    </source>
</evidence>
<evidence type="ECO:0000256" key="1">
    <source>
        <dbReference type="SAM" id="MobiDB-lite"/>
    </source>
</evidence>
<feature type="region of interest" description="Disordered" evidence="1">
    <location>
        <begin position="253"/>
        <end position="279"/>
    </location>
</feature>
<dbReference type="Proteomes" id="UP001292094">
    <property type="component" value="Unassembled WGS sequence"/>
</dbReference>
<feature type="compositionally biased region" description="Low complexity" evidence="1">
    <location>
        <begin position="265"/>
        <end position="279"/>
    </location>
</feature>
<name>A0AAE1PC67_9EUCA</name>
<accession>A0AAE1PC67</accession>
<feature type="compositionally biased region" description="Low complexity" evidence="1">
    <location>
        <begin position="111"/>
        <end position="159"/>
    </location>
</feature>